<dbReference type="SUPFAM" id="SSF54001">
    <property type="entry name" value="Cysteine proteinases"/>
    <property type="match status" value="1"/>
</dbReference>
<dbReference type="InterPro" id="IPR024453">
    <property type="entry name" value="Peptidase_C92"/>
</dbReference>
<dbReference type="Proteomes" id="UP000032702">
    <property type="component" value="Unassembled WGS sequence"/>
</dbReference>
<dbReference type="Pfam" id="PF05708">
    <property type="entry name" value="Peptidase_C92"/>
    <property type="match status" value="1"/>
</dbReference>
<evidence type="ECO:0000313" key="3">
    <source>
        <dbReference type="Proteomes" id="UP000032702"/>
    </source>
</evidence>
<evidence type="ECO:0000256" key="1">
    <source>
        <dbReference type="SAM" id="MobiDB-lite"/>
    </source>
</evidence>
<dbReference type="AlphaFoldDB" id="Q08RU9"/>
<dbReference type="InterPro" id="IPR038765">
    <property type="entry name" value="Papain-like_cys_pep_sf"/>
</dbReference>
<name>Q08RU9_STIAD</name>
<reference evidence="2 3" key="1">
    <citation type="submission" date="2006-04" db="EMBL/GenBank/DDBJ databases">
        <authorList>
            <person name="Nierman W.C."/>
        </authorList>
    </citation>
    <scope>NUCLEOTIDE SEQUENCE [LARGE SCALE GENOMIC DNA]</scope>
    <source>
        <strain evidence="2 3">DW4/3-1</strain>
    </source>
</reference>
<feature type="region of interest" description="Disordered" evidence="1">
    <location>
        <begin position="151"/>
        <end position="171"/>
    </location>
</feature>
<feature type="region of interest" description="Disordered" evidence="1">
    <location>
        <begin position="1"/>
        <end position="21"/>
    </location>
</feature>
<accession>Q08RU9</accession>
<gene>
    <name evidence="2" type="ORF">STIAU_4094</name>
</gene>
<proteinExistence type="predicted"/>
<organism evidence="2 3">
    <name type="scientific">Stigmatella aurantiaca (strain DW4/3-1)</name>
    <dbReference type="NCBI Taxonomy" id="378806"/>
    <lineage>
        <taxon>Bacteria</taxon>
        <taxon>Pseudomonadati</taxon>
        <taxon>Myxococcota</taxon>
        <taxon>Myxococcia</taxon>
        <taxon>Myxococcales</taxon>
        <taxon>Cystobacterineae</taxon>
        <taxon>Archangiaceae</taxon>
        <taxon>Stigmatella</taxon>
    </lineage>
</organism>
<dbReference type="EMBL" id="AAMD01000176">
    <property type="protein sequence ID" value="EAU63219.1"/>
    <property type="molecule type" value="Genomic_DNA"/>
</dbReference>
<dbReference type="Gene3D" id="3.90.1720.10">
    <property type="entry name" value="endopeptidase domain like (from Nostoc punctiforme)"/>
    <property type="match status" value="1"/>
</dbReference>
<sequence>MDPRTLAETASAREPLPPCGSGMARVTRGSVLHQIPADVAPVPRHPVIVPEIPHGEPPRRLGQIAEHLLLGFVLRARQTLEDVNDVYGGAIVRGRLGELLTPYWILHRIQVGGNRERWVLRLSVSHRKLPFCPAPIIRVLTRNVGMLRPLGHRGAAQPAPPTGRAGSRPERLRGRLGIVPLSRPRSMTCPSLLLALLVLAGAPSTPAASTAPLPPQAPPPAVPGSLDVYSLDPGSFEFLAKQDLQALQRHAAGLRALQEQLRAQRALYTQDQDTPYTPEQKRTLLTTWASLFDYFVSTEVIRQRYWNFVKVPSLTQPVKHGWGFLLTHVALTTELAHGLTYAELTNGRKQLEVLLDEPAPEYGVPARAFTQFKEKVIHVSTAAQLFTGDSYREQVRPLLKKAGAQHSALTAWAFQEMKAASQVARGKLLQRGPSFFTVAAKDLVQDSATNALFPVQRSVAEWMGDTRVLRVGKPLISREQVLAVLEKTQPGDILVARQNWYLSNIGLPGFWPHAELYVGTPEQLSAHFDGDADVKAWLATLPGQPQTLGEHLARLFPEKWARYRGQDEHGDPFRIIESISEGVSFTGPEHGMRVDYLGVLRPRLSLREKAQAIVRAFTYQGRPYDFNFDFFSDSTLVCTELVYKSYAPSQDMKGLRIGLVDVAGRRTLPANELVKLFDQEYGLPERQLDFVAFLDGREEGQAAIEGDVLSFRQSYRRMKWDIAQK</sequence>
<evidence type="ECO:0000313" key="2">
    <source>
        <dbReference type="EMBL" id="EAU63219.1"/>
    </source>
</evidence>
<dbReference type="PATRIC" id="fig|378806.16.peg.2088"/>
<comment type="caution">
    <text evidence="2">The sequence shown here is derived from an EMBL/GenBank/DDBJ whole genome shotgun (WGS) entry which is preliminary data.</text>
</comment>
<protein>
    <submittedName>
        <fullName evidence="2">Protein tyrosine/serine phosphatase</fullName>
    </submittedName>
</protein>